<protein>
    <submittedName>
        <fullName evidence="2">Uncharacterized protein</fullName>
    </submittedName>
</protein>
<dbReference type="EMBL" id="LN891013">
    <property type="protein sequence ID" value="CUS11737.1"/>
    <property type="molecule type" value="Genomic_DNA"/>
</dbReference>
<name>A0A292PZA9_9PEZI</name>
<proteinExistence type="predicted"/>
<feature type="compositionally biased region" description="Basic and acidic residues" evidence="1">
    <location>
        <begin position="188"/>
        <end position="201"/>
    </location>
</feature>
<evidence type="ECO:0000313" key="2">
    <source>
        <dbReference type="EMBL" id="CUS11737.1"/>
    </source>
</evidence>
<evidence type="ECO:0000256" key="1">
    <source>
        <dbReference type="SAM" id="MobiDB-lite"/>
    </source>
</evidence>
<evidence type="ECO:0000313" key="3">
    <source>
        <dbReference type="Proteomes" id="UP001412239"/>
    </source>
</evidence>
<sequence length="224" mass="25026">MPIWERLRGVAIGDAFSVEVFGGVIRVWLQGLRYWREGNSEEQKDEKDRQFPNMAGTLLAATSDLCVFQMLQQSESTLYDTGSMVPAVGATPVHKRSGNTAVKGFRKEGDWDGRFEGDLLTLYPKPRGASPCLPSNLIARERNVPLSRGQEVVSRPMKPFTVPSYIEFVFLPDARWKVCCGTPSQARETTDAPGEKTRRQESTAAPNNTHICRVEVKFNVAHQP</sequence>
<organism evidence="2 3">
    <name type="scientific">Tuber aestivum</name>
    <name type="common">summer truffle</name>
    <dbReference type="NCBI Taxonomy" id="59557"/>
    <lineage>
        <taxon>Eukaryota</taxon>
        <taxon>Fungi</taxon>
        <taxon>Dikarya</taxon>
        <taxon>Ascomycota</taxon>
        <taxon>Pezizomycotina</taxon>
        <taxon>Pezizomycetes</taxon>
        <taxon>Pezizales</taxon>
        <taxon>Tuberaceae</taxon>
        <taxon>Tuber</taxon>
    </lineage>
</organism>
<reference evidence="2" key="1">
    <citation type="submission" date="2015-10" db="EMBL/GenBank/DDBJ databases">
        <authorList>
            <person name="Regsiter A."/>
            <person name="william w."/>
        </authorList>
    </citation>
    <scope>NUCLEOTIDE SEQUENCE</scope>
    <source>
        <strain evidence="2">Montdore</strain>
    </source>
</reference>
<accession>A0A292PZA9</accession>
<dbReference type="AlphaFoldDB" id="A0A292PZA9"/>
<feature type="region of interest" description="Disordered" evidence="1">
    <location>
        <begin position="183"/>
        <end position="206"/>
    </location>
</feature>
<keyword evidence="3" id="KW-1185">Reference proteome</keyword>
<gene>
    <name evidence="2" type="ORF">GSTUAT00004192001</name>
</gene>
<dbReference type="Proteomes" id="UP001412239">
    <property type="component" value="Unassembled WGS sequence"/>
</dbReference>